<accession>A0A0M9XB47</accession>
<dbReference type="EMBL" id="LGCN01000001">
    <property type="protein sequence ID" value="KOT46766.1"/>
    <property type="molecule type" value="Genomic_DNA"/>
</dbReference>
<comment type="similarity">
    <text evidence="2 5">Belongs to the Nudix hydrolase family.</text>
</comment>
<keyword evidence="9" id="KW-1185">Reference proteome</keyword>
<evidence type="ECO:0000256" key="3">
    <source>
        <dbReference type="ARBA" id="ARBA00022801"/>
    </source>
</evidence>
<comment type="cofactor">
    <cofactor evidence="1">
        <name>Mg(2+)</name>
        <dbReference type="ChEBI" id="CHEBI:18420"/>
    </cofactor>
</comment>
<dbReference type="AlphaFoldDB" id="A0A0M9XB47"/>
<evidence type="ECO:0000313" key="9">
    <source>
        <dbReference type="Proteomes" id="UP000037773"/>
    </source>
</evidence>
<evidence type="ECO:0000313" key="8">
    <source>
        <dbReference type="EMBL" id="KOT46766.1"/>
    </source>
</evidence>
<dbReference type="PANTHER" id="PTHR43046:SF12">
    <property type="entry name" value="GDP-MANNOSE MANNOSYL HYDROLASE"/>
    <property type="match status" value="1"/>
</dbReference>
<keyword evidence="4" id="KW-0460">Magnesium</keyword>
<reference evidence="8 9" key="1">
    <citation type="submission" date="2015-07" db="EMBL/GenBank/DDBJ databases">
        <authorList>
            <person name="Noorani M."/>
        </authorList>
    </citation>
    <scope>NUCLEOTIDE SEQUENCE [LARGE SCALE GENOMIC DNA]</scope>
    <source>
        <strain evidence="8 9">NRRL B-24567</strain>
    </source>
</reference>
<dbReference type="Gene3D" id="3.90.79.10">
    <property type="entry name" value="Nucleoside Triphosphate Pyrophosphohydrolase"/>
    <property type="match status" value="1"/>
</dbReference>
<protein>
    <submittedName>
        <fullName evidence="8">NUDIX hydrolase</fullName>
    </submittedName>
</protein>
<proteinExistence type="inferred from homology"/>
<dbReference type="RefSeq" id="WP_078661768.1">
    <property type="nucleotide sequence ID" value="NZ_LGCN01000001.1"/>
</dbReference>
<dbReference type="GO" id="GO:0016787">
    <property type="term" value="F:hydrolase activity"/>
    <property type="evidence" value="ECO:0007669"/>
    <property type="project" value="UniProtKB-KW"/>
</dbReference>
<feature type="domain" description="Nudix hydrolase" evidence="7">
    <location>
        <begin position="25"/>
        <end position="154"/>
    </location>
</feature>
<dbReference type="CDD" id="cd18876">
    <property type="entry name" value="NUDIX_Hydrolase"/>
    <property type="match status" value="1"/>
</dbReference>
<dbReference type="InterPro" id="IPR015797">
    <property type="entry name" value="NUDIX_hydrolase-like_dom_sf"/>
</dbReference>
<evidence type="ECO:0000256" key="2">
    <source>
        <dbReference type="ARBA" id="ARBA00005582"/>
    </source>
</evidence>
<keyword evidence="3 5" id="KW-0378">Hydrolase</keyword>
<dbReference type="PATRIC" id="fig|36816.3.peg.167"/>
<sequence length="195" mass="21768">MTKPPPPGTPEWDAYLAEGNAKQARKRVTADALLRDPDGRLLLVRPTYKPGWDLPGGMAESNEAPSDAVRRELGEELGLDVTPFALLCIDWVPPHGPWDDLMAFVFDAGQLPWDMCATLRPHDEELSECAFFPEDQALSLLRDRQRRRAEQALVALRTGVPRYLQDGQPPWNRNPAPAHEGQQPTTRTDPEGGTR</sequence>
<name>A0A0M9XB47_9ACTN</name>
<dbReference type="PANTHER" id="PTHR43046">
    <property type="entry name" value="GDP-MANNOSE MANNOSYL HYDROLASE"/>
    <property type="match status" value="1"/>
</dbReference>
<dbReference type="SUPFAM" id="SSF55811">
    <property type="entry name" value="Nudix"/>
    <property type="match status" value="1"/>
</dbReference>
<evidence type="ECO:0000256" key="5">
    <source>
        <dbReference type="RuleBase" id="RU003476"/>
    </source>
</evidence>
<comment type="caution">
    <text evidence="8">The sequence shown here is derived from an EMBL/GenBank/DDBJ whole genome shotgun (WGS) entry which is preliminary data.</text>
</comment>
<evidence type="ECO:0000259" key="7">
    <source>
        <dbReference type="PROSITE" id="PS51462"/>
    </source>
</evidence>
<evidence type="ECO:0000256" key="4">
    <source>
        <dbReference type="ARBA" id="ARBA00022842"/>
    </source>
</evidence>
<dbReference type="PRINTS" id="PR00502">
    <property type="entry name" value="NUDIXFAMILY"/>
</dbReference>
<evidence type="ECO:0000256" key="6">
    <source>
        <dbReference type="SAM" id="MobiDB-lite"/>
    </source>
</evidence>
<dbReference type="OrthoDB" id="4247482at2"/>
<feature type="region of interest" description="Disordered" evidence="6">
    <location>
        <begin position="163"/>
        <end position="195"/>
    </location>
</feature>
<organism evidence="8 9">
    <name type="scientific">Streptomyces caelestis</name>
    <dbReference type="NCBI Taxonomy" id="36816"/>
    <lineage>
        <taxon>Bacteria</taxon>
        <taxon>Bacillati</taxon>
        <taxon>Actinomycetota</taxon>
        <taxon>Actinomycetes</taxon>
        <taxon>Kitasatosporales</taxon>
        <taxon>Streptomycetaceae</taxon>
        <taxon>Streptomyces</taxon>
    </lineage>
</organism>
<dbReference type="Proteomes" id="UP000037773">
    <property type="component" value="Unassembled WGS sequence"/>
</dbReference>
<dbReference type="PROSITE" id="PS00893">
    <property type="entry name" value="NUDIX_BOX"/>
    <property type="match status" value="1"/>
</dbReference>
<dbReference type="PROSITE" id="PS51462">
    <property type="entry name" value="NUDIX"/>
    <property type="match status" value="1"/>
</dbReference>
<gene>
    <name evidence="8" type="ORF">ADK41_00785</name>
</gene>
<evidence type="ECO:0000256" key="1">
    <source>
        <dbReference type="ARBA" id="ARBA00001946"/>
    </source>
</evidence>
<dbReference type="InterPro" id="IPR020084">
    <property type="entry name" value="NUDIX_hydrolase_CS"/>
</dbReference>
<dbReference type="Pfam" id="PF00293">
    <property type="entry name" value="NUDIX"/>
    <property type="match status" value="1"/>
</dbReference>
<dbReference type="InterPro" id="IPR020476">
    <property type="entry name" value="Nudix_hydrolase"/>
</dbReference>
<dbReference type="InterPro" id="IPR000086">
    <property type="entry name" value="NUDIX_hydrolase_dom"/>
</dbReference>